<organism evidence="2 3">
    <name type="scientific">Chionoecetes opilio</name>
    <name type="common">Atlantic snow crab</name>
    <name type="synonym">Cancer opilio</name>
    <dbReference type="NCBI Taxonomy" id="41210"/>
    <lineage>
        <taxon>Eukaryota</taxon>
        <taxon>Metazoa</taxon>
        <taxon>Ecdysozoa</taxon>
        <taxon>Arthropoda</taxon>
        <taxon>Crustacea</taxon>
        <taxon>Multicrustacea</taxon>
        <taxon>Malacostraca</taxon>
        <taxon>Eumalacostraca</taxon>
        <taxon>Eucarida</taxon>
        <taxon>Decapoda</taxon>
        <taxon>Pleocyemata</taxon>
        <taxon>Brachyura</taxon>
        <taxon>Eubrachyura</taxon>
        <taxon>Majoidea</taxon>
        <taxon>Majidae</taxon>
        <taxon>Chionoecetes</taxon>
    </lineage>
</organism>
<accession>A0A8J8WFI7</accession>
<evidence type="ECO:0000256" key="1">
    <source>
        <dbReference type="SAM" id="MobiDB-lite"/>
    </source>
</evidence>
<name>A0A8J8WFI7_CHIOP</name>
<dbReference type="EMBL" id="JACEEZ010025503">
    <property type="protein sequence ID" value="KAG0700192.1"/>
    <property type="molecule type" value="Genomic_DNA"/>
</dbReference>
<proteinExistence type="predicted"/>
<protein>
    <submittedName>
        <fullName evidence="2">Uncharacterized protein</fullName>
    </submittedName>
</protein>
<comment type="caution">
    <text evidence="2">The sequence shown here is derived from an EMBL/GenBank/DDBJ whole genome shotgun (WGS) entry which is preliminary data.</text>
</comment>
<evidence type="ECO:0000313" key="2">
    <source>
        <dbReference type="EMBL" id="KAG0700192.1"/>
    </source>
</evidence>
<dbReference type="AlphaFoldDB" id="A0A8J8WFI7"/>
<gene>
    <name evidence="2" type="ORF">GWK47_025657</name>
</gene>
<evidence type="ECO:0000313" key="3">
    <source>
        <dbReference type="Proteomes" id="UP000770661"/>
    </source>
</evidence>
<keyword evidence="3" id="KW-1185">Reference proteome</keyword>
<sequence length="176" mass="20104">MREYAQAHQLRRQPSPPNNHLACILAPATNQAPCRAHPRKPRPSPGGCQSSPPRLPFRHEALNVRHHHIHQLKPDGWQATHLYYAVILSNACDGALRCDGGGLQPRLWEQRPPSPLPPKPWDGRTMRIFHKLGSSCTLYKLCRRTGTDHPLPADNRRPMMPILFWPHVELYPEKIT</sequence>
<feature type="region of interest" description="Disordered" evidence="1">
    <location>
        <begin position="1"/>
        <end position="55"/>
    </location>
</feature>
<reference evidence="2" key="1">
    <citation type="submission" date="2020-07" db="EMBL/GenBank/DDBJ databases">
        <title>The High-quality genome of the commercially important snow crab, Chionoecetes opilio.</title>
        <authorList>
            <person name="Jeong J.-H."/>
            <person name="Ryu S."/>
        </authorList>
    </citation>
    <scope>NUCLEOTIDE SEQUENCE</scope>
    <source>
        <strain evidence="2">MADBK_172401_WGS</strain>
        <tissue evidence="2">Digestive gland</tissue>
    </source>
</reference>
<dbReference type="Proteomes" id="UP000770661">
    <property type="component" value="Unassembled WGS sequence"/>
</dbReference>